<dbReference type="STRING" id="2754.EH55_01050"/>
<dbReference type="AlphaFoldDB" id="A0A073J4Z6"/>
<name>A0A073J4Z6_9BACT</name>
<dbReference type="EMBL" id="JMKI01000016">
    <property type="protein sequence ID" value="KEJ92797.1"/>
    <property type="molecule type" value="Genomic_DNA"/>
</dbReference>
<proteinExistence type="predicted"/>
<organism evidence="1 2">
    <name type="scientific">Synergistes jonesii</name>
    <dbReference type="NCBI Taxonomy" id="2754"/>
    <lineage>
        <taxon>Bacteria</taxon>
        <taxon>Thermotogati</taxon>
        <taxon>Synergistota</taxon>
        <taxon>Synergistia</taxon>
        <taxon>Synergistales</taxon>
        <taxon>Synergistaceae</taxon>
        <taxon>Synergistes</taxon>
    </lineage>
</organism>
<sequence length="122" mass="13004">MLAVMILAAVGTASLKLVIMAQKTLAETSEREGLLNEAEAVEAGVVVGELGESGTSGDITWTTAAKETEMFGRDFGKLRFGASADQAPDAGRLSWRELTIRDKKGRELTLYIAAKEEENAGN</sequence>
<reference evidence="1 2" key="1">
    <citation type="submission" date="2014-04" db="EMBL/GenBank/DDBJ databases">
        <title>Draft Genome Sequence of Synergistes jonesii.</title>
        <authorList>
            <person name="Coil D.A."/>
            <person name="Eisen J.A."/>
            <person name="Holland-Moritz H.E."/>
        </authorList>
    </citation>
    <scope>NUCLEOTIDE SEQUENCE [LARGE SCALE GENOMIC DNA]</scope>
    <source>
        <strain evidence="1 2">78-1</strain>
    </source>
</reference>
<dbReference type="Proteomes" id="UP000027665">
    <property type="component" value="Unassembled WGS sequence"/>
</dbReference>
<evidence type="ECO:0000313" key="1">
    <source>
        <dbReference type="EMBL" id="KEJ92797.1"/>
    </source>
</evidence>
<accession>A0A073J4Z6</accession>
<comment type="caution">
    <text evidence="1">The sequence shown here is derived from an EMBL/GenBank/DDBJ whole genome shotgun (WGS) entry which is preliminary data.</text>
</comment>
<protein>
    <submittedName>
        <fullName evidence="1">Uncharacterized protein</fullName>
    </submittedName>
</protein>
<evidence type="ECO:0000313" key="2">
    <source>
        <dbReference type="Proteomes" id="UP000027665"/>
    </source>
</evidence>
<gene>
    <name evidence="1" type="ORF">EH55_01050</name>
</gene>
<keyword evidence="2" id="KW-1185">Reference proteome</keyword>